<dbReference type="Proteomes" id="UP000827889">
    <property type="component" value="Chromosome 8"/>
</dbReference>
<evidence type="ECO:0000256" key="3">
    <source>
        <dbReference type="ARBA" id="ARBA00022989"/>
    </source>
</evidence>
<evidence type="ECO:0000259" key="6">
    <source>
        <dbReference type="Pfam" id="PF03168"/>
    </source>
</evidence>
<dbReference type="InterPro" id="IPR004864">
    <property type="entry name" value="LEA_2"/>
</dbReference>
<dbReference type="GeneID" id="115735217"/>
<dbReference type="GO" id="GO:0098542">
    <property type="term" value="P:defense response to other organism"/>
    <property type="evidence" value="ECO:0007669"/>
    <property type="project" value="InterPro"/>
</dbReference>
<name>A0A8B8NI90_9MYRT</name>
<reference evidence="8" key="1">
    <citation type="submission" date="2025-08" db="UniProtKB">
        <authorList>
            <consortium name="RefSeq"/>
        </authorList>
    </citation>
    <scope>IDENTIFICATION</scope>
    <source>
        <tissue evidence="8">Leaf</tissue>
    </source>
</reference>
<keyword evidence="7" id="KW-1185">Reference proteome</keyword>
<dbReference type="GO" id="GO:0009506">
    <property type="term" value="C:plasmodesma"/>
    <property type="evidence" value="ECO:0007669"/>
    <property type="project" value="TreeGrafter"/>
</dbReference>
<evidence type="ECO:0000313" key="7">
    <source>
        <dbReference type="Proteomes" id="UP000827889"/>
    </source>
</evidence>
<comment type="subcellular location">
    <subcellularLocation>
        <location evidence="1">Membrane</location>
        <topology evidence="1">Single-pass membrane protein</topology>
    </subcellularLocation>
</comment>
<feature type="domain" description="Late embryogenesis abundant protein LEA-2 subgroup" evidence="6">
    <location>
        <begin position="76"/>
        <end position="179"/>
    </location>
</feature>
<dbReference type="InterPro" id="IPR044839">
    <property type="entry name" value="NDR1-like"/>
</dbReference>
<dbReference type="GO" id="GO:0005886">
    <property type="term" value="C:plasma membrane"/>
    <property type="evidence" value="ECO:0007669"/>
    <property type="project" value="TreeGrafter"/>
</dbReference>
<dbReference type="RefSeq" id="XP_030522200.2">
    <property type="nucleotide sequence ID" value="XM_030666340.2"/>
</dbReference>
<dbReference type="AlphaFoldDB" id="A0A8B8NI90"/>
<protein>
    <submittedName>
        <fullName evidence="8">NDR1/HIN1-like protein 1</fullName>
    </submittedName>
</protein>
<gene>
    <name evidence="8" type="primary">LOC115735217</name>
</gene>
<dbReference type="Pfam" id="PF03168">
    <property type="entry name" value="LEA_2"/>
    <property type="match status" value="1"/>
</dbReference>
<feature type="transmembrane region" description="Helical" evidence="5">
    <location>
        <begin position="21"/>
        <end position="43"/>
    </location>
</feature>
<evidence type="ECO:0000256" key="1">
    <source>
        <dbReference type="ARBA" id="ARBA00004167"/>
    </source>
</evidence>
<proteinExistence type="predicted"/>
<organism evidence="7 8">
    <name type="scientific">Rhodamnia argentea</name>
    <dbReference type="NCBI Taxonomy" id="178133"/>
    <lineage>
        <taxon>Eukaryota</taxon>
        <taxon>Viridiplantae</taxon>
        <taxon>Streptophyta</taxon>
        <taxon>Embryophyta</taxon>
        <taxon>Tracheophyta</taxon>
        <taxon>Spermatophyta</taxon>
        <taxon>Magnoliopsida</taxon>
        <taxon>eudicotyledons</taxon>
        <taxon>Gunneridae</taxon>
        <taxon>Pentapetalae</taxon>
        <taxon>rosids</taxon>
        <taxon>malvids</taxon>
        <taxon>Myrtales</taxon>
        <taxon>Myrtaceae</taxon>
        <taxon>Myrtoideae</taxon>
        <taxon>Myrteae</taxon>
        <taxon>Australasian group</taxon>
        <taxon>Rhodamnia</taxon>
    </lineage>
</organism>
<evidence type="ECO:0000256" key="2">
    <source>
        <dbReference type="ARBA" id="ARBA00022692"/>
    </source>
</evidence>
<evidence type="ECO:0000256" key="4">
    <source>
        <dbReference type="ARBA" id="ARBA00023136"/>
    </source>
</evidence>
<sequence>MTAKECCHRHHPEKDRRLFSLFLGLVVLVLFIIFLVFLIFLILRPAKPAFVLRDATIYQFNSSTAPSLLNTNMQVTLSSRNPNERIGIYYQKLDTYVSYRDQQITLPTLLPYSYQGHKEVINWSPFLCGSAVPVSPFLTAALEQDRNAGSVLVDIKVDGRVKWKVGTWVSGKYHLHVNCPALLVFEEPCCGIAVGPSVKIQVTQHCTVDV</sequence>
<evidence type="ECO:0000256" key="5">
    <source>
        <dbReference type="SAM" id="Phobius"/>
    </source>
</evidence>
<keyword evidence="2 5" id="KW-0812">Transmembrane</keyword>
<accession>A0A8B8NI90</accession>
<evidence type="ECO:0000313" key="8">
    <source>
        <dbReference type="RefSeq" id="XP_030522200.2"/>
    </source>
</evidence>
<keyword evidence="3 5" id="KW-1133">Transmembrane helix</keyword>
<dbReference type="PANTHER" id="PTHR31415:SF166">
    <property type="entry name" value="LATE EMBRYOGENESIS ABUNDANT (LEA) HYDROXYPROLINE-RICH GLYCOPROTEIN FAMILY"/>
    <property type="match status" value="1"/>
</dbReference>
<dbReference type="KEGG" id="rarg:115735217"/>
<dbReference type="PANTHER" id="PTHR31415">
    <property type="entry name" value="OS05G0367900 PROTEIN"/>
    <property type="match status" value="1"/>
</dbReference>
<keyword evidence="4 5" id="KW-0472">Membrane</keyword>